<keyword evidence="2" id="KW-0472">Membrane</keyword>
<dbReference type="EMBL" id="FN650140">
    <property type="protein sequence ID" value="CBJ13426.1"/>
    <property type="molecule type" value="Genomic_DNA"/>
</dbReference>
<reference evidence="3 4" key="1">
    <citation type="journal article" date="2010" name="PLoS Genet.">
        <title>Analysis of the Legionella longbeachae genome and transcriptome uncovers unique strategies to cause Legionnaires' disease.</title>
        <authorList>
            <person name="Cazalet C."/>
            <person name="Gomez-Valero L."/>
            <person name="Rusniok C."/>
            <person name="Lomma M."/>
            <person name="Dervins-Ravault D."/>
            <person name="Newton H."/>
            <person name="Sansom F."/>
            <person name="Jarraud S."/>
            <person name="Zidane N."/>
            <person name="Ma L."/>
            <person name="Bouchier C."/>
            <person name="Etienne J."/>
            <person name="Hartland E."/>
            <person name="Buchrieser C."/>
        </authorList>
    </citation>
    <scope>NUCLEOTIDE SEQUENCE [LARGE SCALE GENOMIC DNA]</scope>
    <source>
        <strain evidence="3 4">NSW150</strain>
    </source>
</reference>
<protein>
    <recommendedName>
        <fullName evidence="5">Transmembrane protein</fullName>
    </recommendedName>
</protein>
<evidence type="ECO:0000256" key="2">
    <source>
        <dbReference type="SAM" id="Phobius"/>
    </source>
</evidence>
<keyword evidence="4" id="KW-1185">Reference proteome</keyword>
<feature type="transmembrane region" description="Helical" evidence="2">
    <location>
        <begin position="53"/>
        <end position="77"/>
    </location>
</feature>
<feature type="region of interest" description="Disordered" evidence="1">
    <location>
        <begin position="123"/>
        <end position="192"/>
    </location>
</feature>
<evidence type="ECO:0000313" key="3">
    <source>
        <dbReference type="EMBL" id="CBJ13426.1"/>
    </source>
</evidence>
<keyword evidence="2" id="KW-1133">Transmembrane helix</keyword>
<feature type="compositionally biased region" description="Basic and acidic residues" evidence="1">
    <location>
        <begin position="152"/>
        <end position="161"/>
    </location>
</feature>
<gene>
    <name evidence="3" type="ordered locus">LLO_2979</name>
</gene>
<dbReference type="HOGENOM" id="CLU_1413613_0_0_6"/>
<proteinExistence type="predicted"/>
<dbReference type="Proteomes" id="UP000001060">
    <property type="component" value="Chromosome"/>
</dbReference>
<dbReference type="RefSeq" id="WP_003634891.1">
    <property type="nucleotide sequence ID" value="NC_013861.1"/>
</dbReference>
<dbReference type="GeneID" id="40927168"/>
<accession>D3HLU6</accession>
<name>D3HLU6_LEGLN</name>
<feature type="compositionally biased region" description="Polar residues" evidence="1">
    <location>
        <begin position="165"/>
        <end position="179"/>
    </location>
</feature>
<feature type="compositionally biased region" description="Polar residues" evidence="1">
    <location>
        <begin position="132"/>
        <end position="142"/>
    </location>
</feature>
<dbReference type="OrthoDB" id="5654459at2"/>
<feature type="transmembrane region" description="Helical" evidence="2">
    <location>
        <begin position="83"/>
        <end position="109"/>
    </location>
</feature>
<evidence type="ECO:0000256" key="1">
    <source>
        <dbReference type="SAM" id="MobiDB-lite"/>
    </source>
</evidence>
<dbReference type="AlphaFoldDB" id="D3HLU6"/>
<organism evidence="3 4">
    <name type="scientific">Legionella longbeachae serogroup 1 (strain NSW150)</name>
    <dbReference type="NCBI Taxonomy" id="661367"/>
    <lineage>
        <taxon>Bacteria</taxon>
        <taxon>Pseudomonadati</taxon>
        <taxon>Pseudomonadota</taxon>
        <taxon>Gammaproteobacteria</taxon>
        <taxon>Legionellales</taxon>
        <taxon>Legionellaceae</taxon>
        <taxon>Legionella</taxon>
    </lineage>
</organism>
<dbReference type="KEGG" id="llo:LLO_2979"/>
<sequence>MGKFSRGMSKYGKGLQSAFTWDKDEKKELKRESKLNHAEAIVTLPARLVLDPLIGATALAGGVVVGGICIPLGLLFSKGLFEVGVLALAGGAVVGVGGIVVCPIANILLAPYNGIQAFRHRDKHTRHENVKESTPSSFSQGAKNLRTPANEGHLDNEDEPIHTVSLFQKNKTEPNSNPTGFPDKEPTFSLNR</sequence>
<keyword evidence="2" id="KW-0812">Transmembrane</keyword>
<evidence type="ECO:0000313" key="4">
    <source>
        <dbReference type="Proteomes" id="UP000001060"/>
    </source>
</evidence>
<evidence type="ECO:0008006" key="5">
    <source>
        <dbReference type="Google" id="ProtNLM"/>
    </source>
</evidence>